<gene>
    <name evidence="3" type="ORF">FFLO_04077</name>
</gene>
<evidence type="ECO:0000313" key="4">
    <source>
        <dbReference type="Proteomes" id="UP000812966"/>
    </source>
</evidence>
<comment type="caution">
    <text evidence="3">The sequence shown here is derived from an EMBL/GenBank/DDBJ whole genome shotgun (WGS) entry which is preliminary data.</text>
</comment>
<proteinExistence type="predicted"/>
<evidence type="ECO:0000256" key="1">
    <source>
        <dbReference type="SAM" id="Coils"/>
    </source>
</evidence>
<dbReference type="AlphaFoldDB" id="A0A8K0JKX7"/>
<accession>A0A8K0JKX7</accession>
<organism evidence="3 4">
    <name type="scientific">Filobasidium floriforme</name>
    <dbReference type="NCBI Taxonomy" id="5210"/>
    <lineage>
        <taxon>Eukaryota</taxon>
        <taxon>Fungi</taxon>
        <taxon>Dikarya</taxon>
        <taxon>Basidiomycota</taxon>
        <taxon>Agaricomycotina</taxon>
        <taxon>Tremellomycetes</taxon>
        <taxon>Filobasidiales</taxon>
        <taxon>Filobasidiaceae</taxon>
        <taxon>Filobasidium</taxon>
    </lineage>
</organism>
<evidence type="ECO:0000256" key="2">
    <source>
        <dbReference type="SAM" id="MobiDB-lite"/>
    </source>
</evidence>
<dbReference type="EMBL" id="JABELV010000081">
    <property type="protein sequence ID" value="KAG7531851.1"/>
    <property type="molecule type" value="Genomic_DNA"/>
</dbReference>
<evidence type="ECO:0000313" key="3">
    <source>
        <dbReference type="EMBL" id="KAG7531851.1"/>
    </source>
</evidence>
<feature type="coiled-coil region" evidence="1">
    <location>
        <begin position="24"/>
        <end position="51"/>
    </location>
</feature>
<reference evidence="3" key="1">
    <citation type="submission" date="2020-04" db="EMBL/GenBank/DDBJ databases">
        <title>Analysis of mating type loci in Filobasidium floriforme.</title>
        <authorList>
            <person name="Nowrousian M."/>
        </authorList>
    </citation>
    <scope>NUCLEOTIDE SEQUENCE</scope>
    <source>
        <strain evidence="3">CBS 6242</strain>
    </source>
</reference>
<protein>
    <submittedName>
        <fullName evidence="3">Uncharacterized protein</fullName>
    </submittedName>
</protein>
<sequence>MPSEISKKLSEIARDIDQDTHTENIKLKSELASEKQKCKVLEAELARLKDADGNGRLKEENDRLKRAWHEYELVSTDREPEVLQYLYVPNPPPLNPAPRAGNFAVQFFASRAENEPHPGGWAIMEDDENPEKAEFPGPRVQQLVTAAGHAGIEPKIKIKGAETWDKIMETLLPHHAVVNRARPTMLGPILPRFKEYVERHLQPWWYASDEAKTFYESVTDRYWTDSTGEIWGIDTGHKPNFQGHSGDASRSFEQLFHRIEEEREYIQGIRDIVDPFLADINTFTGQTVVSTHGAWGTSEKIYKGAGIQVTIDIGSKLWFIDCPGAAFGVDLVYTGQGDCIVLGPGTQWKSYAIEPTIMHVHHVMDNTWLARDAGQPKDLVVKVFYCLMAWAIGEKSEINNDLAGAKVVLEQLGAYATLPGSWGLNDLAKQALRPWLVLFSEQTVETGSQQGKRKDRDEEGGNSNKKSRTAGRIAMSISDSEDNQ</sequence>
<dbReference type="Proteomes" id="UP000812966">
    <property type="component" value="Unassembled WGS sequence"/>
</dbReference>
<feature type="region of interest" description="Disordered" evidence="2">
    <location>
        <begin position="444"/>
        <end position="484"/>
    </location>
</feature>
<name>A0A8K0JKX7_9TREE</name>
<keyword evidence="4" id="KW-1185">Reference proteome</keyword>
<keyword evidence="1" id="KW-0175">Coiled coil</keyword>